<proteinExistence type="predicted"/>
<reference evidence="1" key="1">
    <citation type="submission" date="2021-05" db="EMBL/GenBank/DDBJ databases">
        <authorList>
            <person name="Alioto T."/>
            <person name="Alioto T."/>
            <person name="Gomez Garrido J."/>
        </authorList>
    </citation>
    <scope>NUCLEOTIDE SEQUENCE</scope>
</reference>
<organism evidence="1">
    <name type="scientific">Culex pipiens</name>
    <name type="common">House mosquito</name>
    <dbReference type="NCBI Taxonomy" id="7175"/>
    <lineage>
        <taxon>Eukaryota</taxon>
        <taxon>Metazoa</taxon>
        <taxon>Ecdysozoa</taxon>
        <taxon>Arthropoda</taxon>
        <taxon>Hexapoda</taxon>
        <taxon>Insecta</taxon>
        <taxon>Pterygota</taxon>
        <taxon>Neoptera</taxon>
        <taxon>Endopterygota</taxon>
        <taxon>Diptera</taxon>
        <taxon>Nematocera</taxon>
        <taxon>Culicoidea</taxon>
        <taxon>Culicidae</taxon>
        <taxon>Culicinae</taxon>
        <taxon>Culicini</taxon>
        <taxon>Culex</taxon>
        <taxon>Culex</taxon>
    </lineage>
</organism>
<dbReference type="EMBL" id="HBUE01026907">
    <property type="protein sequence ID" value="CAG6454668.1"/>
    <property type="molecule type" value="Transcribed_RNA"/>
</dbReference>
<sequence>MSQLKSSRRAHQQRLGPGVWLMCKSTTWRTRTPGELGTLQISYRDTYWVHRDATGTMQGTHKRAPPAELDQHPALPKVTTRRTDCYTKEIESRKNASTRNGGVLYTIFGAQKRSTEHKSIPEQVGRSAVVARTQGDFALHTMANRTVRATLCVEK</sequence>
<dbReference type="AlphaFoldDB" id="A0A8D8AG15"/>
<evidence type="ECO:0000313" key="1">
    <source>
        <dbReference type="EMBL" id="CAG6454668.1"/>
    </source>
</evidence>
<accession>A0A8D8AG15</accession>
<name>A0A8D8AG15_CULPI</name>
<protein>
    <submittedName>
        <fullName evidence="1">(northern house mosquito) hypothetical protein</fullName>
    </submittedName>
</protein>